<dbReference type="InterPro" id="IPR006016">
    <property type="entry name" value="UspA"/>
</dbReference>
<dbReference type="CDD" id="cd00293">
    <property type="entry name" value="USP-like"/>
    <property type="match status" value="1"/>
</dbReference>
<sequence>MSELFSESLRDYRTILVASGGAPHSLVAVARAARIARRVGATLHLVAVVPQAASPLMNVATAFAGGEMFEGQAKQDDYAQREAYLQRAAADLRAAGLDVHAHLVPALKPADAIVQVAQEQNADLIILGRKHKSAWTAALAGSVSDMVSHASPVDVLIVR</sequence>
<evidence type="ECO:0000259" key="2">
    <source>
        <dbReference type="Pfam" id="PF00582"/>
    </source>
</evidence>
<dbReference type="SUPFAM" id="SSF52402">
    <property type="entry name" value="Adenine nucleotide alpha hydrolases-like"/>
    <property type="match status" value="1"/>
</dbReference>
<dbReference type="EMBL" id="QYUJ01000015">
    <property type="protein sequence ID" value="RJF70160.1"/>
    <property type="molecule type" value="Genomic_DNA"/>
</dbReference>
<proteinExistence type="inferred from homology"/>
<dbReference type="OrthoDB" id="66627at2"/>
<protein>
    <submittedName>
        <fullName evidence="3">Universal stress protein</fullName>
    </submittedName>
</protein>
<feature type="domain" description="UspA" evidence="2">
    <location>
        <begin position="12"/>
        <end position="159"/>
    </location>
</feature>
<keyword evidence="5" id="KW-1185">Reference proteome</keyword>
<dbReference type="InterPro" id="IPR006015">
    <property type="entry name" value="Universal_stress_UspA"/>
</dbReference>
<evidence type="ECO:0000313" key="5">
    <source>
        <dbReference type="Proteomes" id="UP000286287"/>
    </source>
</evidence>
<dbReference type="PANTHER" id="PTHR46268">
    <property type="entry name" value="STRESS RESPONSE PROTEIN NHAX"/>
    <property type="match status" value="1"/>
</dbReference>
<dbReference type="PANTHER" id="PTHR46268:SF6">
    <property type="entry name" value="UNIVERSAL STRESS PROTEIN UP12"/>
    <property type="match status" value="1"/>
</dbReference>
<gene>
    <name evidence="4" type="ORF">D3875_16770</name>
    <name evidence="3" type="ORF">D3875_20205</name>
</gene>
<dbReference type="Pfam" id="PF00582">
    <property type="entry name" value="Usp"/>
    <property type="match status" value="1"/>
</dbReference>
<evidence type="ECO:0000313" key="4">
    <source>
        <dbReference type="EMBL" id="RJF72950.1"/>
    </source>
</evidence>
<reference evidence="3 5" key="1">
    <citation type="submission" date="2018-09" db="EMBL/GenBank/DDBJ databases">
        <authorList>
            <person name="Zhu H."/>
        </authorList>
    </citation>
    <scope>NUCLEOTIDE SEQUENCE [LARGE SCALE GENOMIC DNA]</scope>
    <source>
        <strain evidence="3 5">K2S05-167</strain>
    </source>
</reference>
<name>A0A418V2A5_9DEIO</name>
<comment type="caution">
    <text evidence="3">The sequence shown here is derived from an EMBL/GenBank/DDBJ whole genome shotgun (WGS) entry which is preliminary data.</text>
</comment>
<dbReference type="EMBL" id="QYUJ01000014">
    <property type="protein sequence ID" value="RJF72950.1"/>
    <property type="molecule type" value="Genomic_DNA"/>
</dbReference>
<evidence type="ECO:0000256" key="1">
    <source>
        <dbReference type="ARBA" id="ARBA00008791"/>
    </source>
</evidence>
<evidence type="ECO:0000313" key="3">
    <source>
        <dbReference type="EMBL" id="RJF70160.1"/>
    </source>
</evidence>
<accession>A0A418V2A5</accession>
<dbReference type="AlphaFoldDB" id="A0A418V2A5"/>
<organism evidence="3 5">
    <name type="scientific">Deinococcus cavernae</name>
    <dbReference type="NCBI Taxonomy" id="2320857"/>
    <lineage>
        <taxon>Bacteria</taxon>
        <taxon>Thermotogati</taxon>
        <taxon>Deinococcota</taxon>
        <taxon>Deinococci</taxon>
        <taxon>Deinococcales</taxon>
        <taxon>Deinococcaceae</taxon>
        <taxon>Deinococcus</taxon>
    </lineage>
</organism>
<dbReference type="RefSeq" id="WP_119765572.1">
    <property type="nucleotide sequence ID" value="NZ_QYUJ01000014.1"/>
</dbReference>
<comment type="similarity">
    <text evidence="1">Belongs to the universal stress protein A family.</text>
</comment>
<dbReference type="InterPro" id="IPR014729">
    <property type="entry name" value="Rossmann-like_a/b/a_fold"/>
</dbReference>
<dbReference type="Proteomes" id="UP000286287">
    <property type="component" value="Unassembled WGS sequence"/>
</dbReference>
<dbReference type="Gene3D" id="3.40.50.620">
    <property type="entry name" value="HUPs"/>
    <property type="match status" value="1"/>
</dbReference>
<dbReference type="PRINTS" id="PR01438">
    <property type="entry name" value="UNVRSLSTRESS"/>
</dbReference>